<organism evidence="1 2">
    <name type="scientific">Clostridium neuense</name>
    <dbReference type="NCBI Taxonomy" id="1728934"/>
    <lineage>
        <taxon>Bacteria</taxon>
        <taxon>Bacillati</taxon>
        <taxon>Bacillota</taxon>
        <taxon>Clostridia</taxon>
        <taxon>Eubacteriales</taxon>
        <taxon>Clostridiaceae</taxon>
        <taxon>Clostridium</taxon>
    </lineage>
</organism>
<name>A0ABW8TCK2_9CLOT</name>
<proteinExistence type="predicted"/>
<dbReference type="RefSeq" id="WP_406786913.1">
    <property type="nucleotide sequence ID" value="NZ_JBJIAA010000005.1"/>
</dbReference>
<dbReference type="Proteomes" id="UP001623592">
    <property type="component" value="Unassembled WGS sequence"/>
</dbReference>
<reference evidence="1 2" key="1">
    <citation type="submission" date="2024-11" db="EMBL/GenBank/DDBJ databases">
        <authorList>
            <person name="Heng Y.C."/>
            <person name="Lim A.C.H."/>
            <person name="Lee J.K.Y."/>
            <person name="Kittelmann S."/>
        </authorList>
    </citation>
    <scope>NUCLEOTIDE SEQUENCE [LARGE SCALE GENOMIC DNA]</scope>
    <source>
        <strain evidence="1 2">WILCCON 0114</strain>
    </source>
</reference>
<comment type="caution">
    <text evidence="1">The sequence shown here is derived from an EMBL/GenBank/DDBJ whole genome shotgun (WGS) entry which is preliminary data.</text>
</comment>
<evidence type="ECO:0000313" key="2">
    <source>
        <dbReference type="Proteomes" id="UP001623592"/>
    </source>
</evidence>
<gene>
    <name evidence="1" type="ORF">ACJDT4_07415</name>
</gene>
<dbReference type="EMBL" id="JBJIAA010000005">
    <property type="protein sequence ID" value="MFL0250249.1"/>
    <property type="molecule type" value="Genomic_DNA"/>
</dbReference>
<protein>
    <submittedName>
        <fullName evidence="1">Uncharacterized protein</fullName>
    </submittedName>
</protein>
<keyword evidence="2" id="KW-1185">Reference proteome</keyword>
<accession>A0ABW8TCK2</accession>
<sequence>MEQANELKVSNQVHNFVSSFNDTWWSTKKDFPNLKGATTYWHKKKQEKLTDAFIDKFVKAIESFPLGNENQRIWKKNINLLIDNFVANSDLINSEDKNILFSEALLKNTEDFVKEAQAFDSNINIENVGQALRNLWIMNIIQMLLGKLPKLTPSIFSYSMLYPYTDNFLDDNDISKSEKIKINDTFEKKLCGENVHPSSPYERHLFTLVEKIEGEFDRSKNKEVFESLLCIQRAQMKSLIQQGKLTLPYESDILGISMEKGGSSVLADAYIVNGTLTDKEAEFFFGYGVLLQICDDLQDAREDLKNGHMTIVSQLSTKWPLDHIANGLINFTFELLKHANTFDCPNISLLKELIQKNCLQLILFAIAKDKRLYSKKYFKKIKIYFPYTPRYMKNIYKRLKRKYSNIKESYNGVATNEIIMYALKPE</sequence>
<evidence type="ECO:0000313" key="1">
    <source>
        <dbReference type="EMBL" id="MFL0250249.1"/>
    </source>
</evidence>